<dbReference type="AlphaFoldDB" id="A0A2A9FA62"/>
<organism evidence="6 7">
    <name type="scientific">Amycolatopsis sulphurea</name>
    <dbReference type="NCBI Taxonomy" id="76022"/>
    <lineage>
        <taxon>Bacteria</taxon>
        <taxon>Bacillati</taxon>
        <taxon>Actinomycetota</taxon>
        <taxon>Actinomycetes</taxon>
        <taxon>Pseudonocardiales</taxon>
        <taxon>Pseudonocardiaceae</taxon>
        <taxon>Amycolatopsis</taxon>
    </lineage>
</organism>
<gene>
    <name evidence="6" type="ORF">ATK36_2734</name>
</gene>
<dbReference type="GO" id="GO:0046306">
    <property type="term" value="P:alkanesulfonate catabolic process"/>
    <property type="evidence" value="ECO:0007669"/>
    <property type="project" value="TreeGrafter"/>
</dbReference>
<evidence type="ECO:0000313" key="6">
    <source>
        <dbReference type="EMBL" id="PFG47686.1"/>
    </source>
</evidence>
<evidence type="ECO:0000256" key="3">
    <source>
        <dbReference type="ARBA" id="ARBA00023002"/>
    </source>
</evidence>
<reference evidence="6 7" key="1">
    <citation type="submission" date="2017-10" db="EMBL/GenBank/DDBJ databases">
        <title>Sequencing the genomes of 1000 actinobacteria strains.</title>
        <authorList>
            <person name="Klenk H.-P."/>
        </authorList>
    </citation>
    <scope>NUCLEOTIDE SEQUENCE [LARGE SCALE GENOMIC DNA]</scope>
    <source>
        <strain evidence="6 7">DSM 46092</strain>
    </source>
</reference>
<evidence type="ECO:0000256" key="4">
    <source>
        <dbReference type="ARBA" id="ARBA00023033"/>
    </source>
</evidence>
<dbReference type="Proteomes" id="UP000243542">
    <property type="component" value="Unassembled WGS sequence"/>
</dbReference>
<dbReference type="EMBL" id="PDJK01000002">
    <property type="protein sequence ID" value="PFG47686.1"/>
    <property type="molecule type" value="Genomic_DNA"/>
</dbReference>
<accession>A0A2A9FA62</accession>
<keyword evidence="3" id="KW-0560">Oxidoreductase</keyword>
<dbReference type="PANTHER" id="PTHR42847">
    <property type="entry name" value="ALKANESULFONATE MONOOXYGENASE"/>
    <property type="match status" value="1"/>
</dbReference>
<name>A0A2A9FA62_9PSEU</name>
<dbReference type="SUPFAM" id="SSF51679">
    <property type="entry name" value="Bacterial luciferase-like"/>
    <property type="match status" value="1"/>
</dbReference>
<dbReference type="InterPro" id="IPR050172">
    <property type="entry name" value="SsuD_RutA_monooxygenase"/>
</dbReference>
<dbReference type="InterPro" id="IPR011251">
    <property type="entry name" value="Luciferase-like_dom"/>
</dbReference>
<keyword evidence="2" id="KW-0288">FMN</keyword>
<proteinExistence type="predicted"/>
<dbReference type="InterPro" id="IPR036661">
    <property type="entry name" value="Luciferase-like_sf"/>
</dbReference>
<protein>
    <submittedName>
        <fullName evidence="6">Putative F420-dependent oxidoreductase</fullName>
    </submittedName>
</protein>
<evidence type="ECO:0000256" key="1">
    <source>
        <dbReference type="ARBA" id="ARBA00022630"/>
    </source>
</evidence>
<comment type="caution">
    <text evidence="6">The sequence shown here is derived from an EMBL/GenBank/DDBJ whole genome shotgun (WGS) entry which is preliminary data.</text>
</comment>
<sequence length="301" mass="32314">MSTLRLGLALPQYGPLADPAAIAGFAASAEALGYHSLWVGDRLLAPVAPSDRYPGGGTAERPYPPEFARFVDPFVALTAAAGVTETVRLGSSTLSGPLYSPVLLARTATSLDLLSGGRLDLGLGLSWLRDEYTATGVPWRGRGARLDELIEVLRTLWTADPAGHRSERWEIPDALFELRPVQRPHPPVLVGGMSEAALRRVGRLADGWLPARLPAEVLRRMWAVVTEAAERAGRDPATLRRVMRINPAPGAACASISDVAAQLAEAVAEGYREALVDLHYLAKDVEHALELANELRSAVRV</sequence>
<evidence type="ECO:0000256" key="2">
    <source>
        <dbReference type="ARBA" id="ARBA00022643"/>
    </source>
</evidence>
<dbReference type="Gene3D" id="3.20.20.30">
    <property type="entry name" value="Luciferase-like domain"/>
    <property type="match status" value="1"/>
</dbReference>
<dbReference type="Pfam" id="PF00296">
    <property type="entry name" value="Bac_luciferase"/>
    <property type="match status" value="1"/>
</dbReference>
<keyword evidence="1" id="KW-0285">Flavoprotein</keyword>
<keyword evidence="7" id="KW-1185">Reference proteome</keyword>
<evidence type="ECO:0000313" key="7">
    <source>
        <dbReference type="Proteomes" id="UP000243542"/>
    </source>
</evidence>
<dbReference type="InterPro" id="IPR019921">
    <property type="entry name" value="Lucif-like_OxRdtase_Rv2161c"/>
</dbReference>
<dbReference type="RefSeq" id="WP_098511669.1">
    <property type="nucleotide sequence ID" value="NZ_JBIAKZ010000014.1"/>
</dbReference>
<feature type="domain" description="Luciferase-like" evidence="5">
    <location>
        <begin position="17"/>
        <end position="264"/>
    </location>
</feature>
<keyword evidence="4" id="KW-0503">Monooxygenase</keyword>
<dbReference type="NCBIfam" id="TIGR03619">
    <property type="entry name" value="F420_Rv2161c"/>
    <property type="match status" value="1"/>
</dbReference>
<dbReference type="PANTHER" id="PTHR42847:SF4">
    <property type="entry name" value="ALKANESULFONATE MONOOXYGENASE-RELATED"/>
    <property type="match status" value="1"/>
</dbReference>
<dbReference type="GO" id="GO:0008726">
    <property type="term" value="F:alkanesulfonate monooxygenase activity"/>
    <property type="evidence" value="ECO:0007669"/>
    <property type="project" value="TreeGrafter"/>
</dbReference>
<evidence type="ECO:0000259" key="5">
    <source>
        <dbReference type="Pfam" id="PF00296"/>
    </source>
</evidence>